<evidence type="ECO:0000313" key="3">
    <source>
        <dbReference type="Proteomes" id="UP000001203"/>
    </source>
</evidence>
<protein>
    <recommendedName>
        <fullName evidence="1">WCX domain-containing protein</fullName>
    </recommendedName>
</protein>
<dbReference type="Proteomes" id="UP000001203">
    <property type="component" value="Chromosome circular"/>
</dbReference>
<dbReference type="EMBL" id="CP000806">
    <property type="protein sequence ID" value="ACB49701.1"/>
    <property type="molecule type" value="Genomic_DNA"/>
</dbReference>
<proteinExistence type="predicted"/>
<sequence>MGILYKNSLLLDSMKNKFKPHRYSDLESFERLLLLIAILVKYPGVGYRDRNLLDTTEIHYNALEEVKFYLQKLADQLGIDLPEDYPAITTLRKDLETLKDYQILEKRMYRWGYYLGTGVMSPLELKIALDALESLAIKQGDPRIRKITEQFKKRLRGFAALEDQQLFYPVRQQLNHAINYTDPDEMMEKGVYRQTLFHHIHILETAIIEGQIIEISRKKDLYDNKRVGIMKVYPLQLIYHNVAWYLLHEDYKNEHLVISRVNRLGNYCKILEPSGRGINKQKQSLTKAYQLLENGWGLKLGNLEEQKQELAGKLNFVKAKVRFFYPVSQFIEEGERRHPKQKIKRGKIDPQTHQPQYIDYSVALPLRSLDEFYFWLNSYGEYVQVLAPSELVERHQRSALTLVSRYGCNKDNIT</sequence>
<evidence type="ECO:0000313" key="2">
    <source>
        <dbReference type="EMBL" id="ACB49701.1"/>
    </source>
</evidence>
<gene>
    <name evidence="2" type="ordered locus">cce_0350</name>
</gene>
<dbReference type="eggNOG" id="COG2378">
    <property type="taxonomic scope" value="Bacteria"/>
</dbReference>
<name>B1X160_CROS5</name>
<keyword evidence="3" id="KW-1185">Reference proteome</keyword>
<evidence type="ECO:0000259" key="1">
    <source>
        <dbReference type="Pfam" id="PF25583"/>
    </source>
</evidence>
<dbReference type="AlphaFoldDB" id="B1X160"/>
<accession>B1X160</accession>
<dbReference type="InterPro" id="IPR057727">
    <property type="entry name" value="WCX_dom"/>
</dbReference>
<dbReference type="PROSITE" id="PS52050">
    <property type="entry name" value="WYL"/>
    <property type="match status" value="1"/>
</dbReference>
<dbReference type="STRING" id="43989.cce_0350"/>
<feature type="domain" description="WCX" evidence="1">
    <location>
        <begin position="317"/>
        <end position="399"/>
    </location>
</feature>
<dbReference type="Pfam" id="PF25583">
    <property type="entry name" value="WCX"/>
    <property type="match status" value="1"/>
</dbReference>
<dbReference type="HOGENOM" id="CLU_707737_0_0_3"/>
<organism evidence="2 3">
    <name type="scientific">Crocosphaera subtropica (strain ATCC 51142 / BH68)</name>
    <name type="common">Cyanothece sp. (strain ATCC 51142)</name>
    <dbReference type="NCBI Taxonomy" id="43989"/>
    <lineage>
        <taxon>Bacteria</taxon>
        <taxon>Bacillati</taxon>
        <taxon>Cyanobacteriota</taxon>
        <taxon>Cyanophyceae</taxon>
        <taxon>Oscillatoriophycideae</taxon>
        <taxon>Chroococcales</taxon>
        <taxon>Aphanothecaceae</taxon>
        <taxon>Crocosphaera</taxon>
        <taxon>Crocosphaera subtropica</taxon>
    </lineage>
</organism>
<dbReference type="KEGG" id="cyt:cce_0350"/>
<reference evidence="2 3" key="1">
    <citation type="journal article" date="2008" name="Proc. Natl. Acad. Sci. U.S.A.">
        <title>The genome of Cyanothece 51142, a unicellular diazotrophic cyanobacterium important in the marine nitrogen cycle.</title>
        <authorList>
            <person name="Welsh E.A."/>
            <person name="Liberton M."/>
            <person name="Stoeckel J."/>
            <person name="Loh T."/>
            <person name="Elvitigala T."/>
            <person name="Wang C."/>
            <person name="Wollam A."/>
            <person name="Fulton R.S."/>
            <person name="Clifton S.W."/>
            <person name="Jacobs J.M."/>
            <person name="Aurora R."/>
            <person name="Ghosh B.K."/>
            <person name="Sherman L.A."/>
            <person name="Smith R.D."/>
            <person name="Wilson R.K."/>
            <person name="Pakrasi H.B."/>
        </authorList>
    </citation>
    <scope>NUCLEOTIDE SEQUENCE [LARGE SCALE GENOMIC DNA]</scope>
    <source>
        <strain evidence="3">ATCC 51142 / BH68</strain>
    </source>
</reference>